<evidence type="ECO:0000313" key="6">
    <source>
        <dbReference type="EMBL" id="KAK5044632.1"/>
    </source>
</evidence>
<dbReference type="PANTHER" id="PTHR21661">
    <property type="entry name" value="EPOXIDE HYDROLASE 1-RELATED"/>
    <property type="match status" value="1"/>
</dbReference>
<dbReference type="InterPro" id="IPR000639">
    <property type="entry name" value="Epox_hydrolase-like"/>
</dbReference>
<dbReference type="SUPFAM" id="SSF53474">
    <property type="entry name" value="alpha/beta-Hydrolases"/>
    <property type="match status" value="1"/>
</dbReference>
<feature type="active site" description="Nucleophile" evidence="4">
    <location>
        <position position="181"/>
    </location>
</feature>
<evidence type="ECO:0000256" key="3">
    <source>
        <dbReference type="ARBA" id="ARBA00022801"/>
    </source>
</evidence>
<feature type="domain" description="Epoxide hydrolase N-terminal" evidence="5">
    <location>
        <begin position="4"/>
        <end position="114"/>
    </location>
</feature>
<dbReference type="EMBL" id="JAVRRD010000046">
    <property type="protein sequence ID" value="KAK5044632.1"/>
    <property type="molecule type" value="Genomic_DNA"/>
</dbReference>
<dbReference type="GO" id="GO:0097176">
    <property type="term" value="P:epoxide metabolic process"/>
    <property type="evidence" value="ECO:0007669"/>
    <property type="project" value="TreeGrafter"/>
</dbReference>
<dbReference type="Gene3D" id="3.40.50.1820">
    <property type="entry name" value="alpha/beta hydrolase"/>
    <property type="match status" value="1"/>
</dbReference>
<keyword evidence="2" id="KW-0058">Aromatic hydrocarbons catabolism</keyword>
<dbReference type="RefSeq" id="XP_064700288.1">
    <property type="nucleotide sequence ID" value="XM_064854181.1"/>
</dbReference>
<evidence type="ECO:0000256" key="1">
    <source>
        <dbReference type="ARBA" id="ARBA00010088"/>
    </source>
</evidence>
<dbReference type="Proteomes" id="UP001358417">
    <property type="component" value="Unassembled WGS sequence"/>
</dbReference>
<evidence type="ECO:0000313" key="7">
    <source>
        <dbReference type="Proteomes" id="UP001358417"/>
    </source>
</evidence>
<dbReference type="PRINTS" id="PR00412">
    <property type="entry name" value="EPOXHYDRLASE"/>
</dbReference>
<comment type="caution">
    <text evidence="6">The sequence shown here is derived from an EMBL/GenBank/DDBJ whole genome shotgun (WGS) entry which is preliminary data.</text>
</comment>
<dbReference type="GO" id="GO:0004301">
    <property type="term" value="F:epoxide hydrolase activity"/>
    <property type="evidence" value="ECO:0007669"/>
    <property type="project" value="TreeGrafter"/>
</dbReference>
<proteinExistence type="inferred from homology"/>
<reference evidence="6 7" key="1">
    <citation type="submission" date="2023-08" db="EMBL/GenBank/DDBJ databases">
        <title>Black Yeasts Isolated from many extreme environments.</title>
        <authorList>
            <person name="Coleine C."/>
            <person name="Stajich J.E."/>
            <person name="Selbmann L."/>
        </authorList>
    </citation>
    <scope>NUCLEOTIDE SEQUENCE [LARGE SCALE GENOMIC DNA]</scope>
    <source>
        <strain evidence="6 7">CCFEE 5792</strain>
    </source>
</reference>
<dbReference type="InterPro" id="IPR016292">
    <property type="entry name" value="Epoxide_hydrolase"/>
</dbReference>
<keyword evidence="3" id="KW-0378">Hydrolase</keyword>
<evidence type="ECO:0000256" key="4">
    <source>
        <dbReference type="PIRSR" id="PIRSR001112-1"/>
    </source>
</evidence>
<dbReference type="GeneID" id="89978802"/>
<dbReference type="PANTHER" id="PTHR21661:SF35">
    <property type="entry name" value="EPOXIDE HYDROLASE"/>
    <property type="match status" value="1"/>
</dbReference>
<dbReference type="InterPro" id="IPR010497">
    <property type="entry name" value="Epoxide_hydro_N"/>
</dbReference>
<gene>
    <name evidence="6" type="ORF">LTR84_010646</name>
</gene>
<evidence type="ECO:0000259" key="5">
    <source>
        <dbReference type="Pfam" id="PF06441"/>
    </source>
</evidence>
<dbReference type="Pfam" id="PF06441">
    <property type="entry name" value="EHN"/>
    <property type="match status" value="1"/>
</dbReference>
<protein>
    <recommendedName>
        <fullName evidence="5">Epoxide hydrolase N-terminal domain-containing protein</fullName>
    </recommendedName>
</protein>
<accession>A0AAV9MSP0</accession>
<evidence type="ECO:0000256" key="2">
    <source>
        <dbReference type="ARBA" id="ARBA00022797"/>
    </source>
</evidence>
<keyword evidence="7" id="KW-1185">Reference proteome</keyword>
<feature type="active site" description="Proton acceptor" evidence="4">
    <location>
        <position position="375"/>
    </location>
</feature>
<sequence>MADIKPFTISIPNKALDDLKLRLSLARFPDELNDAGWEYGAPLADIKRLTKYWKDEYDWRTAEKELNTTFVQFTTPITVEGFDPLNVHFIHQRSKVENAIPLLFVHGWPGSFIESVKIVKELSSPSDPKAPAFHVIAPSLPNFGFSDAPKKRGFAVAQYAELVQKLMMKLGYTEYVTQAGDWGFHITRTLSLHYPQHCKAIHVNMDEGLPPSFLKNPLLALEYATSRDTEREIKGRERTEWMLKESSGYRAQQSTKPQTLGYALADSPMGLLAWIYEKICEWTDKYPWTDDEICTWMSIYWFSTAGPAASLRIYYEEYHRWDDPKKRVTRENTRQYIPGKLGLTHQPNEVRVYPSTWTRTQGDVVFERFYDSGGHFFAYEKPTHLIADVREMYGRGGGAAGVVKGKHGY</sequence>
<name>A0AAV9MSP0_9EURO</name>
<feature type="active site" description="Proton donor" evidence="4">
    <location>
        <position position="314"/>
    </location>
</feature>
<dbReference type="AlphaFoldDB" id="A0AAV9MSP0"/>
<dbReference type="InterPro" id="IPR029058">
    <property type="entry name" value="AB_hydrolase_fold"/>
</dbReference>
<organism evidence="6 7">
    <name type="scientific">Exophiala bonariae</name>
    <dbReference type="NCBI Taxonomy" id="1690606"/>
    <lineage>
        <taxon>Eukaryota</taxon>
        <taxon>Fungi</taxon>
        <taxon>Dikarya</taxon>
        <taxon>Ascomycota</taxon>
        <taxon>Pezizomycotina</taxon>
        <taxon>Eurotiomycetes</taxon>
        <taxon>Chaetothyriomycetidae</taxon>
        <taxon>Chaetothyriales</taxon>
        <taxon>Herpotrichiellaceae</taxon>
        <taxon>Exophiala</taxon>
    </lineage>
</organism>
<comment type="similarity">
    <text evidence="1">Belongs to the peptidase S33 family.</text>
</comment>
<dbReference type="PIRSF" id="PIRSF001112">
    <property type="entry name" value="Epoxide_hydrolase"/>
    <property type="match status" value="1"/>
</dbReference>